<reference evidence="1 2" key="1">
    <citation type="journal article" date="2013" name="Nat. Commun.">
        <title>The evolution and pathogenic mechanisms of the rice sheath blight pathogen.</title>
        <authorList>
            <person name="Zheng A."/>
            <person name="Lin R."/>
            <person name="Xu L."/>
            <person name="Qin P."/>
            <person name="Tang C."/>
            <person name="Ai P."/>
            <person name="Zhang D."/>
            <person name="Liu Y."/>
            <person name="Sun Z."/>
            <person name="Feng H."/>
            <person name="Wang Y."/>
            <person name="Chen Y."/>
            <person name="Liang X."/>
            <person name="Fu R."/>
            <person name="Li Q."/>
            <person name="Zhang J."/>
            <person name="Yu X."/>
            <person name="Xie Z."/>
            <person name="Ding L."/>
            <person name="Guan P."/>
            <person name="Tang J."/>
            <person name="Liang Y."/>
            <person name="Wang S."/>
            <person name="Deng Q."/>
            <person name="Li S."/>
            <person name="Zhu J."/>
            <person name="Wang L."/>
            <person name="Liu H."/>
            <person name="Li P."/>
        </authorList>
    </citation>
    <scope>NUCLEOTIDE SEQUENCE [LARGE SCALE GENOMIC DNA]</scope>
    <source>
        <strain evidence="2">AG-1 IA</strain>
    </source>
</reference>
<comment type="caution">
    <text evidence="1">The sequence shown here is derived from an EMBL/GenBank/DDBJ whole genome shotgun (WGS) entry which is preliminary data.</text>
</comment>
<evidence type="ECO:0000313" key="1">
    <source>
        <dbReference type="EMBL" id="ELU42688.1"/>
    </source>
</evidence>
<gene>
    <name evidence="1" type="ORF">AG1IA_03282</name>
</gene>
<dbReference type="Proteomes" id="UP000011668">
    <property type="component" value="Unassembled WGS sequence"/>
</dbReference>
<sequence>MYTHAHPRTPTTNIFGCSSSFYSPFAELFFFCHFVLPSEFEGCAVGATAIDYCKVDIISAYIYIAHLVVVMSCKTTCSKLIWKAQR</sequence>
<organism evidence="1 2">
    <name type="scientific">Thanatephorus cucumeris (strain AG1-IA)</name>
    <name type="common">Rice sheath blight fungus</name>
    <name type="synonym">Rhizoctonia solani</name>
    <dbReference type="NCBI Taxonomy" id="983506"/>
    <lineage>
        <taxon>Eukaryota</taxon>
        <taxon>Fungi</taxon>
        <taxon>Dikarya</taxon>
        <taxon>Basidiomycota</taxon>
        <taxon>Agaricomycotina</taxon>
        <taxon>Agaricomycetes</taxon>
        <taxon>Cantharellales</taxon>
        <taxon>Ceratobasidiaceae</taxon>
        <taxon>Rhizoctonia</taxon>
        <taxon>Rhizoctonia solani AG-1</taxon>
    </lineage>
</organism>
<evidence type="ECO:0000313" key="2">
    <source>
        <dbReference type="Proteomes" id="UP000011668"/>
    </source>
</evidence>
<keyword evidence="2" id="KW-1185">Reference proteome</keyword>
<name>L8X0Y1_THACA</name>
<protein>
    <submittedName>
        <fullName evidence="1">Uncharacterized protein</fullName>
    </submittedName>
</protein>
<dbReference type="AlphaFoldDB" id="L8X0Y1"/>
<accession>L8X0Y1</accession>
<proteinExistence type="predicted"/>
<dbReference type="EMBL" id="AFRT01000770">
    <property type="protein sequence ID" value="ELU42688.1"/>
    <property type="molecule type" value="Genomic_DNA"/>
</dbReference>
<dbReference type="HOGENOM" id="CLU_2499431_0_0_1"/>